<evidence type="ECO:0000313" key="8">
    <source>
        <dbReference type="EMBL" id="MEK8050261.1"/>
    </source>
</evidence>
<feature type="domain" description="Siroheme decarboxylase NirL-like HTH" evidence="7">
    <location>
        <begin position="177"/>
        <end position="223"/>
    </location>
</feature>
<evidence type="ECO:0000256" key="5">
    <source>
        <dbReference type="ARBA" id="ARBA00048470"/>
    </source>
</evidence>
<evidence type="ECO:0000256" key="1">
    <source>
        <dbReference type="ARBA" id="ARBA00023239"/>
    </source>
</evidence>
<reference evidence="8 9" key="1">
    <citation type="submission" date="2024-04" db="EMBL/GenBank/DDBJ databases">
        <title>Novel species of the genus Ideonella isolated from streams.</title>
        <authorList>
            <person name="Lu H."/>
        </authorList>
    </citation>
    <scope>NUCLEOTIDE SEQUENCE [LARGE SCALE GENOMIC DNA]</scope>
    <source>
        <strain evidence="8 9">DXS22W</strain>
    </source>
</reference>
<organism evidence="8 9">
    <name type="scientific">Pseudaquabacterium inlustre</name>
    <dbReference type="NCBI Taxonomy" id="2984192"/>
    <lineage>
        <taxon>Bacteria</taxon>
        <taxon>Pseudomonadati</taxon>
        <taxon>Pseudomonadota</taxon>
        <taxon>Betaproteobacteria</taxon>
        <taxon>Burkholderiales</taxon>
        <taxon>Sphaerotilaceae</taxon>
        <taxon>Pseudaquabacterium</taxon>
    </lineage>
</organism>
<gene>
    <name evidence="8" type="ORF">AACH10_08420</name>
</gene>
<evidence type="ECO:0000259" key="7">
    <source>
        <dbReference type="Pfam" id="PF22451"/>
    </source>
</evidence>
<dbReference type="RefSeq" id="WP_341409946.1">
    <property type="nucleotide sequence ID" value="NZ_JBBUTH010000004.1"/>
</dbReference>
<dbReference type="EC" id="4.1.1.111" evidence="4"/>
<dbReference type="EMBL" id="JBBUTH010000004">
    <property type="protein sequence ID" value="MEK8050261.1"/>
    <property type="molecule type" value="Genomic_DNA"/>
</dbReference>
<proteinExistence type="inferred from homology"/>
<feature type="domain" description="Siroheme decarboxylase AsnC-like ligand binding" evidence="6">
    <location>
        <begin position="66"/>
        <end position="134"/>
    </location>
</feature>
<keyword evidence="9" id="KW-1185">Reference proteome</keyword>
<comment type="catalytic activity">
    <reaction evidence="5">
        <text>siroheme + 2 H(+) = 12,18-didecarboxysiroheme + 2 CO2</text>
        <dbReference type="Rhea" id="RHEA:19093"/>
        <dbReference type="ChEBI" id="CHEBI:15378"/>
        <dbReference type="ChEBI" id="CHEBI:16526"/>
        <dbReference type="ChEBI" id="CHEBI:60052"/>
        <dbReference type="ChEBI" id="CHEBI:140497"/>
        <dbReference type="EC" id="4.1.1.111"/>
    </reaction>
</comment>
<dbReference type="InterPro" id="IPR050684">
    <property type="entry name" value="HTH-Siroheme_Decarb"/>
</dbReference>
<dbReference type="Pfam" id="PF17805">
    <property type="entry name" value="AsnC_trans_reg2"/>
    <property type="match status" value="2"/>
</dbReference>
<keyword evidence="1" id="KW-0456">Lyase</keyword>
<feature type="domain" description="Siroheme decarboxylase AsnC-like ligand binding" evidence="6">
    <location>
        <begin position="234"/>
        <end position="320"/>
    </location>
</feature>
<sequence length="353" mass="37930">MDDTLALLNPWQQRFPLDRRPFATVAAAACRDEASVIATYRAMNANGKLSRIGGVFGQGAGGAALLAGMQVPAERLEAVAAIVSAHPGVNHNYEREHAFNLWFVMTGRDAEAVDASMAQIARDTGLPAVALRMRRAYRIDLGFDLRHRTAKLAPDQAAPAAHRAASAPALAAVSDGDRALAALVEEGLPLLPCPYDAWAQALGRTPEAVLATLAGWLARGTLRRFGAVVRHHELGFGANAMTVFDVPDECVDACGEALAQQAGVTLAYRRERAPGWRYNLFCMVHGRDREAVRQVLARVVPACGLAAWPQAVLFSRRRFKQTGARRFRDLPTPAVPGAVAADLPLEDIAHAPI</sequence>
<evidence type="ECO:0000256" key="2">
    <source>
        <dbReference type="ARBA" id="ARBA00023444"/>
    </source>
</evidence>
<evidence type="ECO:0000256" key="4">
    <source>
        <dbReference type="ARBA" id="ARBA00023471"/>
    </source>
</evidence>
<accession>A0ABU9CEF4</accession>
<dbReference type="PANTHER" id="PTHR43413:SF1">
    <property type="entry name" value="SIROHEME DECARBOXYLASE NIRL SUBUNIT"/>
    <property type="match status" value="1"/>
</dbReference>
<evidence type="ECO:0000259" key="6">
    <source>
        <dbReference type="Pfam" id="PF17805"/>
    </source>
</evidence>
<evidence type="ECO:0000313" key="9">
    <source>
        <dbReference type="Proteomes" id="UP001365405"/>
    </source>
</evidence>
<dbReference type="Pfam" id="PF22451">
    <property type="entry name" value="NirdL-like_HTH"/>
    <property type="match status" value="1"/>
</dbReference>
<name>A0ABU9CEF4_9BURK</name>
<protein>
    <recommendedName>
        <fullName evidence="4">siroheme decarboxylase</fullName>
        <ecNumber evidence="4">4.1.1.111</ecNumber>
    </recommendedName>
</protein>
<dbReference type="PANTHER" id="PTHR43413">
    <property type="entry name" value="TRANSCRIPTIONAL REGULATOR, ASNC FAMILY"/>
    <property type="match status" value="1"/>
</dbReference>
<comment type="caution">
    <text evidence="8">The sequence shown here is derived from an EMBL/GenBank/DDBJ whole genome shotgun (WGS) entry which is preliminary data.</text>
</comment>
<evidence type="ECO:0000256" key="3">
    <source>
        <dbReference type="ARBA" id="ARBA00023457"/>
    </source>
</evidence>
<comment type="pathway">
    <text evidence="2">Porphyrin-containing compound metabolism.</text>
</comment>
<dbReference type="InterPro" id="IPR053953">
    <property type="entry name" value="NirdL-like_HTH"/>
</dbReference>
<dbReference type="Proteomes" id="UP001365405">
    <property type="component" value="Unassembled WGS sequence"/>
</dbReference>
<comment type="similarity">
    <text evidence="3">Belongs to the Ahb/Nir family.</text>
</comment>
<dbReference type="Gene3D" id="3.30.70.3460">
    <property type="match status" value="2"/>
</dbReference>
<dbReference type="InterPro" id="IPR040523">
    <property type="entry name" value="AsnC_trans_reg2"/>
</dbReference>